<reference evidence="1" key="1">
    <citation type="submission" date="2019-08" db="EMBL/GenBank/DDBJ databases">
        <authorList>
            <person name="Kucharzyk K."/>
            <person name="Murdoch R.W."/>
            <person name="Higgins S."/>
            <person name="Loffler F."/>
        </authorList>
    </citation>
    <scope>NUCLEOTIDE SEQUENCE</scope>
</reference>
<sequence>MEHIAGKRREDAVSLDMPEAVVYLLEIIDVDDKKGVDAAGSFSVKKAFHAFDGGFAVEHPRQRVAVRHCAQLLQAALFFVYICKAADNALEFSVGIKELYKFDAYPEKLSRGVFRAKIKGMLPIAAVDVSHIPPYHLAVFFKDL</sequence>
<gene>
    <name evidence="1" type="ORF">SDC9_98416</name>
</gene>
<proteinExistence type="predicted"/>
<dbReference type="AlphaFoldDB" id="A0A645AEN7"/>
<organism evidence="1">
    <name type="scientific">bioreactor metagenome</name>
    <dbReference type="NCBI Taxonomy" id="1076179"/>
    <lineage>
        <taxon>unclassified sequences</taxon>
        <taxon>metagenomes</taxon>
        <taxon>ecological metagenomes</taxon>
    </lineage>
</organism>
<comment type="caution">
    <text evidence="1">The sequence shown here is derived from an EMBL/GenBank/DDBJ whole genome shotgun (WGS) entry which is preliminary data.</text>
</comment>
<accession>A0A645AEN7</accession>
<dbReference type="EMBL" id="VSSQ01013516">
    <property type="protein sequence ID" value="MPM51665.1"/>
    <property type="molecule type" value="Genomic_DNA"/>
</dbReference>
<name>A0A645AEN7_9ZZZZ</name>
<evidence type="ECO:0000313" key="1">
    <source>
        <dbReference type="EMBL" id="MPM51665.1"/>
    </source>
</evidence>
<protein>
    <submittedName>
        <fullName evidence="1">Uncharacterized protein</fullName>
    </submittedName>
</protein>